<comment type="caution">
    <text evidence="1">The sequence shown here is derived from an EMBL/GenBank/DDBJ whole genome shotgun (WGS) entry which is preliminary data.</text>
</comment>
<protein>
    <submittedName>
        <fullName evidence="1">Uncharacterized protein</fullName>
    </submittedName>
</protein>
<name>A0A0F8VWM6_9ZZZZ</name>
<gene>
    <name evidence="1" type="ORF">LCGC14_3141470</name>
</gene>
<accession>A0A0F8VWM6</accession>
<evidence type="ECO:0000313" key="1">
    <source>
        <dbReference type="EMBL" id="KKK48803.1"/>
    </source>
</evidence>
<feature type="non-terminal residue" evidence="1">
    <location>
        <position position="41"/>
    </location>
</feature>
<sequence>MISSSKPSTVAFSRAVVEVIDGGNVFVRLVARKEVSVADGN</sequence>
<proteinExistence type="predicted"/>
<dbReference type="AlphaFoldDB" id="A0A0F8VWM6"/>
<organism evidence="1">
    <name type="scientific">marine sediment metagenome</name>
    <dbReference type="NCBI Taxonomy" id="412755"/>
    <lineage>
        <taxon>unclassified sequences</taxon>
        <taxon>metagenomes</taxon>
        <taxon>ecological metagenomes</taxon>
    </lineage>
</organism>
<dbReference type="EMBL" id="LAZR01068885">
    <property type="protein sequence ID" value="KKK48803.1"/>
    <property type="molecule type" value="Genomic_DNA"/>
</dbReference>
<reference evidence="1" key="1">
    <citation type="journal article" date="2015" name="Nature">
        <title>Complex archaea that bridge the gap between prokaryotes and eukaryotes.</title>
        <authorList>
            <person name="Spang A."/>
            <person name="Saw J.H."/>
            <person name="Jorgensen S.L."/>
            <person name="Zaremba-Niedzwiedzka K."/>
            <person name="Martijn J."/>
            <person name="Lind A.E."/>
            <person name="van Eijk R."/>
            <person name="Schleper C."/>
            <person name="Guy L."/>
            <person name="Ettema T.J."/>
        </authorList>
    </citation>
    <scope>NUCLEOTIDE SEQUENCE</scope>
</reference>